<organism evidence="1 2">
    <name type="scientific">Ceratodon purpureus</name>
    <name type="common">Fire moss</name>
    <name type="synonym">Dicranum purpureum</name>
    <dbReference type="NCBI Taxonomy" id="3225"/>
    <lineage>
        <taxon>Eukaryota</taxon>
        <taxon>Viridiplantae</taxon>
        <taxon>Streptophyta</taxon>
        <taxon>Embryophyta</taxon>
        <taxon>Bryophyta</taxon>
        <taxon>Bryophytina</taxon>
        <taxon>Bryopsida</taxon>
        <taxon>Dicranidae</taxon>
        <taxon>Pseudoditrichales</taxon>
        <taxon>Ditrichaceae</taxon>
        <taxon>Ceratodon</taxon>
    </lineage>
</organism>
<evidence type="ECO:0000313" key="1">
    <source>
        <dbReference type="EMBL" id="KAG0579734.1"/>
    </source>
</evidence>
<name>A0A8T0I851_CERPU</name>
<dbReference type="Proteomes" id="UP000822688">
    <property type="component" value="Chromosome 4"/>
</dbReference>
<dbReference type="AlphaFoldDB" id="A0A8T0I851"/>
<accession>A0A8T0I851</accession>
<comment type="caution">
    <text evidence="1">The sequence shown here is derived from an EMBL/GenBank/DDBJ whole genome shotgun (WGS) entry which is preliminary data.</text>
</comment>
<gene>
    <name evidence="1" type="ORF">KC19_4G119900</name>
</gene>
<dbReference type="EMBL" id="CM026424">
    <property type="protein sequence ID" value="KAG0579734.1"/>
    <property type="molecule type" value="Genomic_DNA"/>
</dbReference>
<proteinExistence type="predicted"/>
<keyword evidence="2" id="KW-1185">Reference proteome</keyword>
<reference evidence="1" key="1">
    <citation type="submission" date="2020-06" db="EMBL/GenBank/DDBJ databases">
        <title>WGS assembly of Ceratodon purpureus strain R40.</title>
        <authorList>
            <person name="Carey S.B."/>
            <person name="Jenkins J."/>
            <person name="Shu S."/>
            <person name="Lovell J.T."/>
            <person name="Sreedasyam A."/>
            <person name="Maumus F."/>
            <person name="Tiley G.P."/>
            <person name="Fernandez-Pozo N."/>
            <person name="Barry K."/>
            <person name="Chen C."/>
            <person name="Wang M."/>
            <person name="Lipzen A."/>
            <person name="Daum C."/>
            <person name="Saski C.A."/>
            <person name="Payton A.C."/>
            <person name="Mcbreen J.C."/>
            <person name="Conrad R.E."/>
            <person name="Kollar L.M."/>
            <person name="Olsson S."/>
            <person name="Huttunen S."/>
            <person name="Landis J.B."/>
            <person name="Wickett N.J."/>
            <person name="Johnson M.G."/>
            <person name="Rensing S.A."/>
            <person name="Grimwood J."/>
            <person name="Schmutz J."/>
            <person name="Mcdaniel S.F."/>
        </authorList>
    </citation>
    <scope>NUCLEOTIDE SEQUENCE</scope>
    <source>
        <strain evidence="1">R40</strain>
    </source>
</reference>
<sequence length="117" mass="12821">SPLLHVSPLGLTGITWDAHLGLVALQVRQPGAGVAEASGSSEQLHSPRPSINRDCTPSSRIIHDMPLDHHLRGKCVKQLALISSSAQVSRHTWCISCQWKTNPSEGMWLFYMTTTSH</sequence>
<feature type="non-terminal residue" evidence="1">
    <location>
        <position position="1"/>
    </location>
</feature>
<evidence type="ECO:0000313" key="2">
    <source>
        <dbReference type="Proteomes" id="UP000822688"/>
    </source>
</evidence>
<protein>
    <submittedName>
        <fullName evidence="1">Uncharacterized protein</fullName>
    </submittedName>
</protein>